<feature type="compositionally biased region" description="Basic and acidic residues" evidence="1">
    <location>
        <begin position="65"/>
        <end position="74"/>
    </location>
</feature>
<reference evidence="2 3" key="1">
    <citation type="submission" date="2006-02" db="EMBL/GenBank/DDBJ databases">
        <authorList>
            <person name="Amann R."/>
            <person name="Ferriera S."/>
            <person name="Johnson J."/>
            <person name="Kravitz S."/>
            <person name="Halpern A."/>
            <person name="Remington K."/>
            <person name="Beeson K."/>
            <person name="Tran B."/>
            <person name="Rogers Y.-H."/>
            <person name="Friedman R."/>
            <person name="Venter J.C."/>
        </authorList>
    </citation>
    <scope>NUCLEOTIDE SEQUENCE [LARGE SCALE GENOMIC DNA]</scope>
    <source>
        <strain evidence="2 3">DSM 3645</strain>
    </source>
</reference>
<dbReference type="AlphaFoldDB" id="A3ZPY9"/>
<feature type="region of interest" description="Disordered" evidence="1">
    <location>
        <begin position="50"/>
        <end position="74"/>
    </location>
</feature>
<gene>
    <name evidence="2" type="ORF">DSM3645_22761</name>
</gene>
<evidence type="ECO:0000256" key="1">
    <source>
        <dbReference type="SAM" id="MobiDB-lite"/>
    </source>
</evidence>
<organism evidence="2 3">
    <name type="scientific">Blastopirellula marina DSM 3645</name>
    <dbReference type="NCBI Taxonomy" id="314230"/>
    <lineage>
        <taxon>Bacteria</taxon>
        <taxon>Pseudomonadati</taxon>
        <taxon>Planctomycetota</taxon>
        <taxon>Planctomycetia</taxon>
        <taxon>Pirellulales</taxon>
        <taxon>Pirellulaceae</taxon>
        <taxon>Blastopirellula</taxon>
    </lineage>
</organism>
<dbReference type="EMBL" id="AANZ01000005">
    <property type="protein sequence ID" value="EAQ81262.1"/>
    <property type="molecule type" value="Genomic_DNA"/>
</dbReference>
<dbReference type="Proteomes" id="UP000004358">
    <property type="component" value="Unassembled WGS sequence"/>
</dbReference>
<evidence type="ECO:0000313" key="2">
    <source>
        <dbReference type="EMBL" id="EAQ81262.1"/>
    </source>
</evidence>
<accession>A3ZPY9</accession>
<sequence length="74" mass="8074">MLGPASALKRSGRKFNPHSPSKLVVALPLLGWLEIDAETLPTEFLARCGSSQLERGSPPRSASGRHPDRQRANR</sequence>
<dbReference type="HOGENOM" id="CLU_2680332_0_0_0"/>
<comment type="caution">
    <text evidence="2">The sequence shown here is derived from an EMBL/GenBank/DDBJ whole genome shotgun (WGS) entry which is preliminary data.</text>
</comment>
<protein>
    <submittedName>
        <fullName evidence="2">Uncharacterized protein</fullName>
    </submittedName>
</protein>
<proteinExistence type="predicted"/>
<dbReference type="STRING" id="314230.DSM3645_22761"/>
<evidence type="ECO:0000313" key="3">
    <source>
        <dbReference type="Proteomes" id="UP000004358"/>
    </source>
</evidence>
<name>A3ZPY9_9BACT</name>